<evidence type="ECO:0000313" key="7">
    <source>
        <dbReference type="Proteomes" id="UP000813824"/>
    </source>
</evidence>
<accession>A0A8K0UZ67</accession>
<dbReference type="InterPro" id="IPR006913">
    <property type="entry name" value="CENP-V/GFA"/>
</dbReference>
<dbReference type="PANTHER" id="PTHR33337:SF30">
    <property type="entry name" value="DUF636 DOMAIN PROTEIN (AFU_ORTHOLOGUE AFUA_1G03180)"/>
    <property type="match status" value="1"/>
</dbReference>
<dbReference type="OrthoDB" id="428768at2759"/>
<dbReference type="GO" id="GO:0016846">
    <property type="term" value="F:carbon-sulfur lyase activity"/>
    <property type="evidence" value="ECO:0007669"/>
    <property type="project" value="InterPro"/>
</dbReference>
<dbReference type="PANTHER" id="PTHR33337">
    <property type="entry name" value="GFA DOMAIN-CONTAINING PROTEIN"/>
    <property type="match status" value="1"/>
</dbReference>
<keyword evidence="4" id="KW-0456">Lyase</keyword>
<evidence type="ECO:0000256" key="4">
    <source>
        <dbReference type="ARBA" id="ARBA00023239"/>
    </source>
</evidence>
<dbReference type="SUPFAM" id="SSF51316">
    <property type="entry name" value="Mss4-like"/>
    <property type="match status" value="1"/>
</dbReference>
<name>A0A8K0UZ67_9AGAR</name>
<proteinExistence type="inferred from homology"/>
<dbReference type="Gene3D" id="3.90.1590.10">
    <property type="entry name" value="glutathione-dependent formaldehyde- activating enzyme (gfa)"/>
    <property type="match status" value="1"/>
</dbReference>
<comment type="caution">
    <text evidence="6">The sequence shown here is derived from an EMBL/GenBank/DDBJ whole genome shotgun (WGS) entry which is preliminary data.</text>
</comment>
<protein>
    <submittedName>
        <fullName evidence="6">Mss4-like protein</fullName>
    </submittedName>
</protein>
<comment type="similarity">
    <text evidence="1">Belongs to the Gfa family.</text>
</comment>
<keyword evidence="7" id="KW-1185">Reference proteome</keyword>
<keyword evidence="2" id="KW-0479">Metal-binding</keyword>
<dbReference type="GO" id="GO:0046872">
    <property type="term" value="F:metal ion binding"/>
    <property type="evidence" value="ECO:0007669"/>
    <property type="project" value="UniProtKB-KW"/>
</dbReference>
<sequence>MPKPFHGSCLCKAIEFQVEADPVSVSTCHCLNCKKFTGTVFTTSVIFPGGSSTITKGTPATYHDANQDSGNALTRVFCPNCSSPLYIIGGDVGKTLAVFYSALDDFNVPVDPHPAEGGDVKRTAVRPTLEYYVKDRVSWVAPVPGAEQAQTRPGQ</sequence>
<dbReference type="EMBL" id="JAEVFJ010000001">
    <property type="protein sequence ID" value="KAH8107700.1"/>
    <property type="molecule type" value="Genomic_DNA"/>
</dbReference>
<evidence type="ECO:0000313" key="6">
    <source>
        <dbReference type="EMBL" id="KAH8107700.1"/>
    </source>
</evidence>
<dbReference type="AlphaFoldDB" id="A0A8K0UZ67"/>
<keyword evidence="3" id="KW-0862">Zinc</keyword>
<evidence type="ECO:0000256" key="1">
    <source>
        <dbReference type="ARBA" id="ARBA00005495"/>
    </source>
</evidence>
<dbReference type="Proteomes" id="UP000813824">
    <property type="component" value="Unassembled WGS sequence"/>
</dbReference>
<feature type="domain" description="CENP-V/GFA" evidence="5">
    <location>
        <begin position="5"/>
        <end position="116"/>
    </location>
</feature>
<evidence type="ECO:0000256" key="2">
    <source>
        <dbReference type="ARBA" id="ARBA00022723"/>
    </source>
</evidence>
<dbReference type="InterPro" id="IPR011057">
    <property type="entry name" value="Mss4-like_sf"/>
</dbReference>
<reference evidence="6" key="1">
    <citation type="journal article" date="2021" name="New Phytol.">
        <title>Evolutionary innovations through gain and loss of genes in the ectomycorrhizal Boletales.</title>
        <authorList>
            <person name="Wu G."/>
            <person name="Miyauchi S."/>
            <person name="Morin E."/>
            <person name="Kuo A."/>
            <person name="Drula E."/>
            <person name="Varga T."/>
            <person name="Kohler A."/>
            <person name="Feng B."/>
            <person name="Cao Y."/>
            <person name="Lipzen A."/>
            <person name="Daum C."/>
            <person name="Hundley H."/>
            <person name="Pangilinan J."/>
            <person name="Johnson J."/>
            <person name="Barry K."/>
            <person name="LaButti K."/>
            <person name="Ng V."/>
            <person name="Ahrendt S."/>
            <person name="Min B."/>
            <person name="Choi I.G."/>
            <person name="Park H."/>
            <person name="Plett J.M."/>
            <person name="Magnuson J."/>
            <person name="Spatafora J.W."/>
            <person name="Nagy L.G."/>
            <person name="Henrissat B."/>
            <person name="Grigoriev I.V."/>
            <person name="Yang Z.L."/>
            <person name="Xu J."/>
            <person name="Martin F.M."/>
        </authorList>
    </citation>
    <scope>NUCLEOTIDE SEQUENCE</scope>
    <source>
        <strain evidence="6">KKN 215</strain>
    </source>
</reference>
<dbReference type="Pfam" id="PF04828">
    <property type="entry name" value="GFA"/>
    <property type="match status" value="1"/>
</dbReference>
<organism evidence="6 7">
    <name type="scientific">Cristinia sonorae</name>
    <dbReference type="NCBI Taxonomy" id="1940300"/>
    <lineage>
        <taxon>Eukaryota</taxon>
        <taxon>Fungi</taxon>
        <taxon>Dikarya</taxon>
        <taxon>Basidiomycota</taxon>
        <taxon>Agaricomycotina</taxon>
        <taxon>Agaricomycetes</taxon>
        <taxon>Agaricomycetidae</taxon>
        <taxon>Agaricales</taxon>
        <taxon>Pleurotineae</taxon>
        <taxon>Stephanosporaceae</taxon>
        <taxon>Cristinia</taxon>
    </lineage>
</organism>
<gene>
    <name evidence="6" type="ORF">BXZ70DRAFT_6532</name>
</gene>
<dbReference type="PROSITE" id="PS51891">
    <property type="entry name" value="CENP_V_GFA"/>
    <property type="match status" value="1"/>
</dbReference>
<evidence type="ECO:0000256" key="3">
    <source>
        <dbReference type="ARBA" id="ARBA00022833"/>
    </source>
</evidence>
<evidence type="ECO:0000259" key="5">
    <source>
        <dbReference type="PROSITE" id="PS51891"/>
    </source>
</evidence>